<dbReference type="GeneTree" id="ENSGT00940000154242"/>
<feature type="compositionally biased region" description="Basic and acidic residues" evidence="6">
    <location>
        <begin position="1474"/>
        <end position="1485"/>
    </location>
</feature>
<feature type="region of interest" description="Disordered" evidence="6">
    <location>
        <begin position="1841"/>
        <end position="2024"/>
    </location>
</feature>
<feature type="compositionally biased region" description="Basic and acidic residues" evidence="6">
    <location>
        <begin position="1937"/>
        <end position="1947"/>
    </location>
</feature>
<dbReference type="FunFam" id="3.10.20.230:FF:000006">
    <property type="entry name" value="Oxygen-regulated protein 1"/>
    <property type="match status" value="1"/>
</dbReference>
<keyword evidence="4" id="KW-0677">Repeat</keyword>
<reference evidence="7" key="2">
    <citation type="submission" date="2025-08" db="UniProtKB">
        <authorList>
            <consortium name="Ensembl"/>
        </authorList>
    </citation>
    <scope>IDENTIFICATION</scope>
</reference>
<feature type="compositionally biased region" description="Basic and acidic residues" evidence="6">
    <location>
        <begin position="1991"/>
        <end position="2002"/>
    </location>
</feature>
<feature type="region of interest" description="Disordered" evidence="6">
    <location>
        <begin position="510"/>
        <end position="534"/>
    </location>
</feature>
<feature type="compositionally biased region" description="Basic and acidic residues" evidence="6">
    <location>
        <begin position="1958"/>
        <end position="1977"/>
    </location>
</feature>
<dbReference type="PROSITE" id="PS50309">
    <property type="entry name" value="DC"/>
    <property type="match status" value="2"/>
</dbReference>
<dbReference type="InterPro" id="IPR003533">
    <property type="entry name" value="Doublecortin_dom"/>
</dbReference>
<sequence length="2714" mass="296991">MQRASSSNASTKVRDDFQRPVSRFSSVTSATPAKRITFFKSGDAQFSGVRMAIHKRSFKCFDALLDDLSQKVPLPFGVRTITTPRGTHSIQRLEQLEDGGCYLCSDHRYVRPIDVEAAGKRPAVWHHSHPNNTRKKPSRPEERPTGHSGQHHHRHPKRIVLVKNSDPAVRRSIILSRRTARSLRVFMDEISELMQCHVRKLYTLDGRKIDSVQSLMQCPSVLVCVGRESFKPLLLENLRKHSEEKLPGMGTRSHSSICSEGHESKKNVNFGLETKKSIIHPRSDSSNRSTRFSLSSEKSYTNGLCMTPGQSGCVSTCPYTKDIILNDDIEKRVLVNKDGSLSVEMKVRFRLVNDETLQWSTEIKKSATNLNESSSVKEGEAHYLQGKAENSDPESNSACEAEETCAPKLHQKHVEESHCQNCCNHCQEYDIWKNPMHKDSRDNGGRKSSSSSASSHTIMHKKASVDSVRTISRSSEEYTEHVVEKALCFQQTVEEGDTRVEYCSISRCCSHSETSGTASKLKSRRSNEDTHETNIVNICHHNGVKKTNTAFENTSSDLGAFEVRKATEDRPISAVSNSSKVLESLKEDQDDDYDDLPPSASRASEWSQSDNVDHEHHFTCVHCYGGEASPNFHLSPRPPSKVSSCSAPSSKHKKYRSMYRTPDSARSSVSPRPPCQCGAATPGSIASDLQNGLDERIPITSKSSTVSNKSKARTNSLNAAVLDIQVAQACGEGTESEDGSRSAMSANASVSGKSRNSIVCPYCSGCEKSRLSENTQDINAQDPYKDTEVKSIGGRSSKSHRSERSNKYTQGASPVSNVTENGEPVSYNLVETEDIQGCSESALSGLSHPSATSKKSNKSNRTACGRSSVAESVVSELAKVEDIEERTKSAMSVKSNASAKSNTSSVIPEVSTTLGLDDQKAEEISQDDRAVSPLSHKSNRSRSSNRSCCSNSKKTMIPECTNNYLIKTLHDKESERGDSPVSTASASHGQEPETIQETRVDSAMSVTSNSSSKHPSSVLGTSGMSAKSPDEMVEKGVSPLLTAPETKLDKDTGISMQDRAASSMSNTSKTSKKSNASSRNLELVQENEKCTKLNEAQNAAVQPSTTSAKTHSSTGSRRSNKSDNIPDTEATSQPRATSPGTENIQKSIDSERPSSAISKSSKVSVKSDACSERISKSALKPNGQAKEDIKGSVQNSLTVSSPSPKRSKRVPVLGTPKSPVPPGSNERAPSGISVNSIASSKSSSSKKCHCSSNSHGKEANPKKPPVNDECVHRVASSLSGKSKSAKSPTPSPYGQSDEPLSPTSTASVSLRLGEEQKSDDLNERSISSMSQTLQESECPLERSTPEPDPAVSDHVADSSETRKRAKTSVTMSSAVSKNSQRSSVSKGLCKSPERAISPASVGKPESVISTKSKAKSKAGSQLDDGCKASQPQAVAENNNIDESQTDKASATSGCSTKSGQNKVVSGKALPTETTKPKDQGSEKIKKTSSSNLKIKGSKITSDHNSEASSVKSLKTSKSDNNLDDKEKQTLRTSVMSDIPQNCRDPSDEMPNKNVMPIIHLDSSNDSVLSHTLSAADLLREKVGNARPDSKGSHTSGKNCDLEELMNTGSKCEKKSTSKQRKISTSSHNKSKDQGIEVMPSSLPNASPAEVINDWLKNIPVDGPMYEMEDEFNEEHYEAVPQIVTVNEEDEESSQKEIGEVADNVMKMKDSQEIEWAEGGDPIKEDNSVICNETQACSETSETNAANTDPSPPPKFTKKEGLPKRCHSSVQVMKVLLSPKLDRCNSLPEVSPVYGRRLSTSAKGLLDCLANLQLIDPDPKNGKEDKYNEIISILQSLWISQPSESEQDKHNIKDQCSAEDEFNPRSSSGVDVSSGSIGSINGGVEKSETAGRTAPVIEQEAFQVQVDTVKEGKDYPSSASLESTDASHIPSEALTPDIAERVRCSPEDEKPEEELPIDEDSHAREEATQSNENQKEITEAELSNTSSENDSNDLKSPADKETDSPENDNLEMPTSAQRGILTRRVSQDPDPVWVLSLLKKLEKQFLSHYANAVAEFKVKWDLDDSEMLDKMISELKEEVQKRIQSSINRELQKIQSRAGRPPRPPISALSRDSTVQTEQRRRRLKVMRDKSINPSVSRSEDMNTASGTEFSDQRSEDEYCPCDTCLKKKMASRAVQRAEALSLAPVLKDFDLRKILQKKKDPPATMATESQVEGQKNLKEATNSSDVQNNLDVVHEESEVHHDVKSQTDENTVEVEGTADATQTKDENTEEDATLASKNQDVDAGLVNDRGLGEDEGLYDDGNKAEKENSAEDGKIEKEEDRAEEGETEIERAEENVQEEKETDDKGEEEENKEASVAVDGDAEDADDREAAMEEDQPEKEATEIEEMGNSEYGDEGETAKEREAAEEARTAEEEEVEDIEEKIETAEEDEVTEDGKGEETESAHESGELENVKEAENDMDETTEGDAKDEGDTTNKDEDGAPDEDDGERNQGASSQEEDEEADEDQTETNPDQVKTEQEEQQVPSLTASEEVEVQAEGEDCRSDEKHQNDTEDKSTEEAKNQDSEKGAENKKDNSVKGLTEQFKSDGTEVDISGQACSENSGHRLIKQLTKTSVESQPGSMENATEQKVQAKLKDIRSFMESSESQEDSIVVITKQSPFTERRNVTSRPGNKEEVGNEVIEWQVSPKRRNRSPARANKQRRPKDSEVKVDDLEF</sequence>
<evidence type="ECO:0000313" key="7">
    <source>
        <dbReference type="Ensembl" id="ENSPNAP00000031961.1"/>
    </source>
</evidence>
<evidence type="ECO:0000313" key="8">
    <source>
        <dbReference type="Proteomes" id="UP001501920"/>
    </source>
</evidence>
<feature type="region of interest" description="Disordered" evidence="6">
    <location>
        <begin position="121"/>
        <end position="159"/>
    </location>
</feature>
<feature type="compositionally biased region" description="Acidic residues" evidence="6">
    <location>
        <begin position="1948"/>
        <end position="1957"/>
    </location>
</feature>
<feature type="compositionally biased region" description="Basic and acidic residues" evidence="6">
    <location>
        <begin position="1255"/>
        <end position="1272"/>
    </location>
</feature>
<feature type="compositionally biased region" description="Polar residues" evidence="6">
    <location>
        <begin position="841"/>
        <end position="862"/>
    </location>
</feature>
<feature type="compositionally biased region" description="Basic and acidic residues" evidence="6">
    <location>
        <begin position="2702"/>
        <end position="2714"/>
    </location>
</feature>
<dbReference type="CDD" id="cd17146">
    <property type="entry name" value="DCX1_RP1L1"/>
    <property type="match status" value="1"/>
</dbReference>
<dbReference type="GeneID" id="108441719"/>
<feature type="compositionally biased region" description="Polar residues" evidence="6">
    <location>
        <begin position="980"/>
        <end position="997"/>
    </location>
</feature>
<feature type="compositionally biased region" description="Basic and acidic residues" evidence="6">
    <location>
        <begin position="1312"/>
        <end position="1323"/>
    </location>
</feature>
<dbReference type="OrthoDB" id="9895813at2759"/>
<keyword evidence="8" id="KW-1185">Reference proteome</keyword>
<dbReference type="Pfam" id="PF03607">
    <property type="entry name" value="DCX"/>
    <property type="match status" value="2"/>
</dbReference>
<feature type="compositionally biased region" description="Basic and acidic residues" evidence="6">
    <location>
        <begin position="2232"/>
        <end position="2247"/>
    </location>
</feature>
<feature type="compositionally biased region" description="Basic and acidic residues" evidence="6">
    <location>
        <begin position="2328"/>
        <end position="2343"/>
    </location>
</feature>
<proteinExistence type="predicted"/>
<feature type="compositionally biased region" description="Basic and acidic residues" evidence="6">
    <location>
        <begin position="917"/>
        <end position="930"/>
    </location>
</feature>
<feature type="compositionally biased region" description="Basic and acidic residues" evidence="6">
    <location>
        <begin position="2433"/>
        <end position="2456"/>
    </location>
</feature>
<feature type="compositionally biased region" description="Acidic residues" evidence="6">
    <location>
        <begin position="2496"/>
        <end position="2507"/>
    </location>
</feature>
<evidence type="ECO:0000256" key="5">
    <source>
        <dbReference type="ARBA" id="ARBA00023273"/>
    </source>
</evidence>
<evidence type="ECO:0000256" key="3">
    <source>
        <dbReference type="ARBA" id="ARBA00022490"/>
    </source>
</evidence>
<feature type="compositionally biased region" description="Basic and acidic residues" evidence="6">
    <location>
        <begin position="2660"/>
        <end position="2675"/>
    </location>
</feature>
<dbReference type="PANTHER" id="PTHR23005:SF3">
    <property type="entry name" value="RETINITIS PIGMENTOSA 1-LIKE 1 PROTEIN"/>
    <property type="match status" value="1"/>
</dbReference>
<dbReference type="CTD" id="101882236"/>
<feature type="compositionally biased region" description="Polar residues" evidence="6">
    <location>
        <begin position="601"/>
        <end position="610"/>
    </location>
</feature>
<feature type="compositionally biased region" description="Low complexity" evidence="6">
    <location>
        <begin position="1865"/>
        <end position="1883"/>
    </location>
</feature>
<keyword evidence="5" id="KW-0966">Cell projection</keyword>
<feature type="region of interest" description="Disordered" evidence="6">
    <location>
        <begin position="1583"/>
        <end position="1645"/>
    </location>
</feature>
<feature type="compositionally biased region" description="Low complexity" evidence="6">
    <location>
        <begin position="1230"/>
        <end position="1243"/>
    </location>
</feature>
<feature type="compositionally biased region" description="Polar residues" evidence="6">
    <location>
        <begin position="1530"/>
        <end position="1539"/>
    </location>
</feature>
<accession>A0A3B4CSK7</accession>
<dbReference type="Gene3D" id="3.10.20.230">
    <property type="entry name" value="Doublecortin domain"/>
    <property type="match status" value="2"/>
</dbReference>
<feature type="compositionally biased region" description="Basic residues" evidence="6">
    <location>
        <begin position="149"/>
        <end position="159"/>
    </location>
</feature>
<feature type="compositionally biased region" description="Acidic residues" evidence="6">
    <location>
        <begin position="2360"/>
        <end position="2396"/>
    </location>
</feature>
<evidence type="ECO:0000256" key="1">
    <source>
        <dbReference type="ARBA" id="ARBA00004316"/>
    </source>
</evidence>
<feature type="compositionally biased region" description="Polar residues" evidence="6">
    <location>
        <begin position="2131"/>
        <end position="2149"/>
    </location>
</feature>
<feature type="compositionally biased region" description="Polar residues" evidence="6">
    <location>
        <begin position="510"/>
        <end position="520"/>
    </location>
</feature>
<feature type="compositionally biased region" description="Low complexity" evidence="6">
    <location>
        <begin position="889"/>
        <end position="906"/>
    </location>
</feature>
<feature type="compositionally biased region" description="Polar residues" evidence="6">
    <location>
        <begin position="2206"/>
        <end position="2230"/>
    </location>
</feature>
<dbReference type="STRING" id="42514.ENSPNAP00000031961"/>
<feature type="compositionally biased region" description="Basic and acidic residues" evidence="6">
    <location>
        <begin position="2539"/>
        <end position="2575"/>
    </location>
</feature>
<keyword evidence="3" id="KW-0963">Cytoplasm</keyword>
<feature type="compositionally biased region" description="Polar residues" evidence="6">
    <location>
        <begin position="1735"/>
        <end position="1748"/>
    </location>
</feature>
<dbReference type="PANTHER" id="PTHR23005">
    <property type="entry name" value="RETINITIS PIGMENTOSA 1 PROTEIN"/>
    <property type="match status" value="1"/>
</dbReference>
<feature type="compositionally biased region" description="Basic and acidic residues" evidence="6">
    <location>
        <begin position="2300"/>
        <end position="2320"/>
    </location>
</feature>
<feature type="compositionally biased region" description="Polar residues" evidence="6">
    <location>
        <begin position="2609"/>
        <end position="2627"/>
    </location>
</feature>
<dbReference type="RefSeq" id="XP_017576890.1">
    <property type="nucleotide sequence ID" value="XM_017721401.1"/>
</dbReference>
<evidence type="ECO:0000256" key="2">
    <source>
        <dbReference type="ARBA" id="ARBA00004496"/>
    </source>
</evidence>
<feature type="compositionally biased region" description="Polar residues" evidence="6">
    <location>
        <begin position="1429"/>
        <end position="1463"/>
    </location>
</feature>
<feature type="region of interest" description="Disordered" evidence="6">
    <location>
        <begin position="886"/>
        <end position="953"/>
    </location>
</feature>
<feature type="compositionally biased region" description="Acidic residues" evidence="6">
    <location>
        <begin position="2412"/>
        <end position="2432"/>
    </location>
</feature>
<dbReference type="CDD" id="cd17148">
    <property type="entry name" value="DCX2_RP1L1"/>
    <property type="match status" value="1"/>
</dbReference>
<reference evidence="7 8" key="1">
    <citation type="submission" date="2020-10" db="EMBL/GenBank/DDBJ databases">
        <title>Pygocentrus nattereri (red-bellied piranha) genome, fPygNat1, primary haplotype.</title>
        <authorList>
            <person name="Myers G."/>
            <person name="Meyer A."/>
            <person name="Karagic N."/>
            <person name="Pippel M."/>
            <person name="Winkler S."/>
            <person name="Tracey A."/>
            <person name="Wood J."/>
            <person name="Formenti G."/>
            <person name="Howe K."/>
            <person name="Fedrigo O."/>
            <person name="Jarvis E.D."/>
        </authorList>
    </citation>
    <scope>NUCLEOTIDE SEQUENCE [LARGE SCALE GENOMIC DNA]</scope>
</reference>
<dbReference type="InterPro" id="IPR036572">
    <property type="entry name" value="Doublecortin_dom_sf"/>
</dbReference>
<dbReference type="GO" id="GO:0035556">
    <property type="term" value="P:intracellular signal transduction"/>
    <property type="evidence" value="ECO:0007669"/>
    <property type="project" value="InterPro"/>
</dbReference>
<feature type="compositionally biased region" description="Low complexity" evidence="6">
    <location>
        <begin position="640"/>
        <end position="649"/>
    </location>
</feature>
<feature type="compositionally biased region" description="Polar residues" evidence="6">
    <location>
        <begin position="1367"/>
        <end position="1385"/>
    </location>
</feature>
<dbReference type="Ensembl" id="ENSPNAT00000021423.2">
    <property type="protein sequence ID" value="ENSPNAP00000031961.1"/>
    <property type="gene ID" value="ENSPNAG00000019622.2"/>
</dbReference>
<feature type="compositionally biased region" description="Polar residues" evidence="6">
    <location>
        <begin position="1004"/>
        <end position="1025"/>
    </location>
</feature>
<feature type="compositionally biased region" description="Low complexity" evidence="6">
    <location>
        <begin position="1275"/>
        <end position="1288"/>
    </location>
</feature>
<feature type="compositionally biased region" description="Polar residues" evidence="6">
    <location>
        <begin position="1916"/>
        <end position="1925"/>
    </location>
</feature>
<feature type="region of interest" description="Disordered" evidence="6">
    <location>
        <begin position="777"/>
        <end position="822"/>
    </location>
</feature>
<dbReference type="GO" id="GO:0035845">
    <property type="term" value="P:photoreceptor cell outer segment organization"/>
    <property type="evidence" value="ECO:0007669"/>
    <property type="project" value="Ensembl"/>
</dbReference>
<feature type="compositionally biased region" description="Basic residues" evidence="6">
    <location>
        <begin position="123"/>
        <end position="137"/>
    </location>
</feature>
<dbReference type="SUPFAM" id="SSF89837">
    <property type="entry name" value="Doublecortin (DC)"/>
    <property type="match status" value="2"/>
</dbReference>
<dbReference type="SMART" id="SM00537">
    <property type="entry name" value="DCX"/>
    <property type="match status" value="2"/>
</dbReference>
<feature type="region of interest" description="Disordered" evidence="6">
    <location>
        <begin position="971"/>
        <end position="1553"/>
    </location>
</feature>
<protein>
    <submittedName>
        <fullName evidence="7">Uncharacterized protein</fullName>
    </submittedName>
</protein>
<evidence type="ECO:0000256" key="6">
    <source>
        <dbReference type="SAM" id="MobiDB-lite"/>
    </source>
</evidence>
<dbReference type="GO" id="GO:0035082">
    <property type="term" value="P:axoneme assembly"/>
    <property type="evidence" value="ECO:0007669"/>
    <property type="project" value="TreeGrafter"/>
</dbReference>
<feature type="region of interest" description="Disordered" evidence="6">
    <location>
        <begin position="585"/>
        <end position="610"/>
    </location>
</feature>
<dbReference type="Proteomes" id="UP001501920">
    <property type="component" value="Chromosome 10"/>
</dbReference>
<feature type="region of interest" description="Disordered" evidence="6">
    <location>
        <begin position="2659"/>
        <end position="2714"/>
    </location>
</feature>
<feature type="region of interest" description="Disordered" evidence="6">
    <location>
        <begin position="437"/>
        <end position="468"/>
    </location>
</feature>
<dbReference type="GO" id="GO:0005930">
    <property type="term" value="C:axoneme"/>
    <property type="evidence" value="ECO:0007669"/>
    <property type="project" value="TreeGrafter"/>
</dbReference>
<feature type="region of interest" description="Disordered" evidence="6">
    <location>
        <begin position="2199"/>
        <end position="2627"/>
    </location>
</feature>
<dbReference type="OMA" id="NRSHKSC"/>
<feature type="compositionally biased region" description="Low complexity" evidence="6">
    <location>
        <begin position="1154"/>
        <end position="1167"/>
    </location>
</feature>
<dbReference type="GO" id="GO:0021549">
    <property type="term" value="P:cerebellum development"/>
    <property type="evidence" value="ECO:0007669"/>
    <property type="project" value="Ensembl"/>
</dbReference>
<feature type="compositionally biased region" description="Polar residues" evidence="6">
    <location>
        <begin position="1324"/>
        <end position="1335"/>
    </location>
</feature>
<feature type="compositionally biased region" description="Basic and acidic residues" evidence="6">
    <location>
        <begin position="1516"/>
        <end position="1529"/>
    </location>
</feature>
<feature type="compositionally biased region" description="Basic and acidic residues" evidence="6">
    <location>
        <begin position="2397"/>
        <end position="2411"/>
    </location>
</feature>
<feature type="compositionally biased region" description="Polar residues" evidence="6">
    <location>
        <begin position="807"/>
        <end position="820"/>
    </location>
</feature>
<feature type="region of interest" description="Disordered" evidence="6">
    <location>
        <begin position="841"/>
        <end position="868"/>
    </location>
</feature>
<feature type="compositionally biased region" description="Polar residues" evidence="6">
    <location>
        <begin position="1094"/>
        <end position="1147"/>
    </location>
</feature>
<dbReference type="GO" id="GO:0060041">
    <property type="term" value="P:retina development in camera-type eye"/>
    <property type="evidence" value="ECO:0007669"/>
    <property type="project" value="Ensembl"/>
</dbReference>
<feature type="region of interest" description="Disordered" evidence="6">
    <location>
        <begin position="1735"/>
        <end position="1762"/>
    </location>
</feature>
<feature type="region of interest" description="Disordered" evidence="6">
    <location>
        <begin position="2087"/>
        <end position="2158"/>
    </location>
</feature>
<feature type="compositionally biased region" description="Basic residues" evidence="6">
    <location>
        <begin position="2686"/>
        <end position="2701"/>
    </location>
</feature>
<feature type="region of interest" description="Disordered" evidence="6">
    <location>
        <begin position="634"/>
        <end position="677"/>
    </location>
</feature>
<comment type="subcellular location">
    <subcellularLocation>
        <location evidence="1">Cell projection</location>
    </subcellularLocation>
    <subcellularLocation>
        <location evidence="2">Cytoplasm</location>
    </subcellularLocation>
</comment>
<reference evidence="7" key="3">
    <citation type="submission" date="2025-09" db="UniProtKB">
        <authorList>
            <consortium name="Ensembl"/>
        </authorList>
    </citation>
    <scope>IDENTIFICATION</scope>
</reference>
<evidence type="ECO:0000256" key="4">
    <source>
        <dbReference type="ARBA" id="ARBA00022737"/>
    </source>
</evidence>
<dbReference type="GO" id="GO:0060026">
    <property type="term" value="P:convergent extension"/>
    <property type="evidence" value="ECO:0007669"/>
    <property type="project" value="Ensembl"/>
</dbReference>
<name>A0A3B4CSK7_PYGNA</name>
<organism evidence="7 8">
    <name type="scientific">Pygocentrus nattereri</name>
    <name type="common">Red-bellied piranha</name>
    <dbReference type="NCBI Taxonomy" id="42514"/>
    <lineage>
        <taxon>Eukaryota</taxon>
        <taxon>Metazoa</taxon>
        <taxon>Chordata</taxon>
        <taxon>Craniata</taxon>
        <taxon>Vertebrata</taxon>
        <taxon>Euteleostomi</taxon>
        <taxon>Actinopterygii</taxon>
        <taxon>Neopterygii</taxon>
        <taxon>Teleostei</taxon>
        <taxon>Ostariophysi</taxon>
        <taxon>Characiformes</taxon>
        <taxon>Characoidei</taxon>
        <taxon>Pygocentrus</taxon>
    </lineage>
</organism>
<feature type="compositionally biased region" description="Polar residues" evidence="6">
    <location>
        <begin position="1506"/>
        <end position="1515"/>
    </location>
</feature>
<feature type="compositionally biased region" description="Basic and acidic residues" evidence="6">
    <location>
        <begin position="2465"/>
        <end position="2479"/>
    </location>
</feature>
<feature type="compositionally biased region" description="Low complexity" evidence="6">
    <location>
        <begin position="1060"/>
        <end position="1078"/>
    </location>
</feature>
<feature type="compositionally biased region" description="Low complexity" evidence="6">
    <location>
        <begin position="941"/>
        <end position="953"/>
    </location>
</feature>